<evidence type="ECO:0000256" key="2">
    <source>
        <dbReference type="ARBA" id="ARBA00022448"/>
    </source>
</evidence>
<keyword evidence="4 7" id="KW-0812">Transmembrane</keyword>
<dbReference type="SUPFAM" id="SSF161098">
    <property type="entry name" value="MetI-like"/>
    <property type="match status" value="1"/>
</dbReference>
<dbReference type="InterPro" id="IPR035906">
    <property type="entry name" value="MetI-like_sf"/>
</dbReference>
<dbReference type="GO" id="GO:0055085">
    <property type="term" value="P:transmembrane transport"/>
    <property type="evidence" value="ECO:0007669"/>
    <property type="project" value="InterPro"/>
</dbReference>
<evidence type="ECO:0000313" key="9">
    <source>
        <dbReference type="Proteomes" id="UP000268658"/>
    </source>
</evidence>
<comment type="similarity">
    <text evidence="7">Belongs to the binding-protein-dependent transport system permease family.</text>
</comment>
<dbReference type="KEGG" id="avc:NCTC10951_00084"/>
<dbReference type="GO" id="GO:0005886">
    <property type="term" value="C:plasma membrane"/>
    <property type="evidence" value="ECO:0007669"/>
    <property type="project" value="UniProtKB-SubCell"/>
</dbReference>
<evidence type="ECO:0000256" key="4">
    <source>
        <dbReference type="ARBA" id="ARBA00022692"/>
    </source>
</evidence>
<dbReference type="CDD" id="cd06261">
    <property type="entry name" value="TM_PBP2"/>
    <property type="match status" value="1"/>
</dbReference>
<dbReference type="PROSITE" id="PS50928">
    <property type="entry name" value="ABC_TM1"/>
    <property type="match status" value="1"/>
</dbReference>
<organism evidence="8 9">
    <name type="scientific">Actinomyces viscosus</name>
    <dbReference type="NCBI Taxonomy" id="1656"/>
    <lineage>
        <taxon>Bacteria</taxon>
        <taxon>Bacillati</taxon>
        <taxon>Actinomycetota</taxon>
        <taxon>Actinomycetes</taxon>
        <taxon>Actinomycetales</taxon>
        <taxon>Actinomycetaceae</taxon>
        <taxon>Actinomyces</taxon>
    </lineage>
</organism>
<dbReference type="EMBL" id="LR134477">
    <property type="protein sequence ID" value="VEI14231.1"/>
    <property type="molecule type" value="Genomic_DNA"/>
</dbReference>
<evidence type="ECO:0000256" key="5">
    <source>
        <dbReference type="ARBA" id="ARBA00022989"/>
    </source>
</evidence>
<keyword evidence="3" id="KW-1003">Cell membrane</keyword>
<dbReference type="Pfam" id="PF00528">
    <property type="entry name" value="BPD_transp_1"/>
    <property type="match status" value="1"/>
</dbReference>
<dbReference type="AlphaFoldDB" id="A0A3S5EW76"/>
<dbReference type="PANTHER" id="PTHR43386:SF25">
    <property type="entry name" value="PEPTIDE ABC TRANSPORTER PERMEASE PROTEIN"/>
    <property type="match status" value="1"/>
</dbReference>
<evidence type="ECO:0000256" key="3">
    <source>
        <dbReference type="ARBA" id="ARBA00022475"/>
    </source>
</evidence>
<dbReference type="InterPro" id="IPR000515">
    <property type="entry name" value="MetI-like"/>
</dbReference>
<proteinExistence type="inferred from homology"/>
<keyword evidence="6 7" id="KW-0472">Membrane</keyword>
<sequence>MTSTTNESTSFRLSSRAAGTGLGGVLTRLVQLRRALHVSRRPRVTTVVAAIVFGAVVLAAIAPGLFTRTDPLAIDALQFNEPPSAEHLLGTDYLGRDLLARVIHGARYSLTIGLVATAVAVTFGLVIGLLAGISPRWLDTALARLIDVLASFPAILLALVVIGITGTGIVNLAITLGIATIPTYARVVRAQTHRVIRSDYVAQARTFGLTPGRLVLRHVLPNALGVVPVVATIELGGAIIGAASLSFLGLGPQPPTPEWGAILADSRDFLMLAPWTGILPGLVLTATVISANILGRAIKRRYERRSA</sequence>
<gene>
    <name evidence="8" type="primary">gsiD_1</name>
    <name evidence="8" type="ORF">NCTC10951_00084</name>
</gene>
<feature type="transmembrane region" description="Helical" evidence="7">
    <location>
        <begin position="223"/>
        <end position="249"/>
    </location>
</feature>
<keyword evidence="5 7" id="KW-1133">Transmembrane helix</keyword>
<evidence type="ECO:0000256" key="1">
    <source>
        <dbReference type="ARBA" id="ARBA00004651"/>
    </source>
</evidence>
<evidence type="ECO:0000256" key="6">
    <source>
        <dbReference type="ARBA" id="ARBA00023136"/>
    </source>
</evidence>
<protein>
    <submittedName>
        <fullName evidence="8">Glutathione transport system permease protein gsiD</fullName>
    </submittedName>
</protein>
<feature type="transmembrane region" description="Helical" evidence="7">
    <location>
        <begin position="269"/>
        <end position="295"/>
    </location>
</feature>
<dbReference type="PANTHER" id="PTHR43386">
    <property type="entry name" value="OLIGOPEPTIDE TRANSPORT SYSTEM PERMEASE PROTEIN APPC"/>
    <property type="match status" value="1"/>
</dbReference>
<keyword evidence="2 7" id="KW-0813">Transport</keyword>
<dbReference type="InterPro" id="IPR050366">
    <property type="entry name" value="BP-dependent_transpt_permease"/>
</dbReference>
<feature type="transmembrane region" description="Helical" evidence="7">
    <location>
        <begin position="108"/>
        <end position="133"/>
    </location>
</feature>
<feature type="transmembrane region" description="Helical" evidence="7">
    <location>
        <begin position="145"/>
        <end position="164"/>
    </location>
</feature>
<dbReference type="OrthoDB" id="9812701at2"/>
<dbReference type="Proteomes" id="UP000268658">
    <property type="component" value="Chromosome"/>
</dbReference>
<accession>A0A3S5EW76</accession>
<feature type="transmembrane region" description="Helical" evidence="7">
    <location>
        <begin position="44"/>
        <end position="66"/>
    </location>
</feature>
<evidence type="ECO:0000313" key="8">
    <source>
        <dbReference type="EMBL" id="VEI14231.1"/>
    </source>
</evidence>
<name>A0A3S5EW76_ACTVI</name>
<dbReference type="RefSeq" id="WP_126412945.1">
    <property type="nucleotide sequence ID" value="NZ_JASPER010000060.1"/>
</dbReference>
<comment type="subcellular location">
    <subcellularLocation>
        <location evidence="1 7">Cell membrane</location>
        <topology evidence="1 7">Multi-pass membrane protein</topology>
    </subcellularLocation>
</comment>
<reference evidence="8 9" key="1">
    <citation type="submission" date="2018-12" db="EMBL/GenBank/DDBJ databases">
        <authorList>
            <consortium name="Pathogen Informatics"/>
        </authorList>
    </citation>
    <scope>NUCLEOTIDE SEQUENCE [LARGE SCALE GENOMIC DNA]</scope>
    <source>
        <strain evidence="8 9">NCTC10951</strain>
    </source>
</reference>
<evidence type="ECO:0000256" key="7">
    <source>
        <dbReference type="RuleBase" id="RU363032"/>
    </source>
</evidence>
<dbReference type="Gene3D" id="1.10.3720.10">
    <property type="entry name" value="MetI-like"/>
    <property type="match status" value="1"/>
</dbReference>
<feature type="transmembrane region" description="Helical" evidence="7">
    <location>
        <begin position="170"/>
        <end position="188"/>
    </location>
</feature>